<dbReference type="Gene3D" id="3.40.50.300">
    <property type="entry name" value="P-loop containing nucleotide triphosphate hydrolases"/>
    <property type="match status" value="1"/>
</dbReference>
<proteinExistence type="predicted"/>
<dbReference type="SUPFAM" id="SSF52540">
    <property type="entry name" value="P-loop containing nucleoside triphosphate hydrolases"/>
    <property type="match status" value="1"/>
</dbReference>
<name>A0AAW9KPR5_CLOPF</name>
<feature type="non-terminal residue" evidence="1">
    <location>
        <position position="39"/>
    </location>
</feature>
<sequence>MLKVKNFSLTLNEKMVLENINFSVERGKVLGIVGPSGMG</sequence>
<keyword evidence="1" id="KW-0547">Nucleotide-binding</keyword>
<dbReference type="EMBL" id="WNUR01000881">
    <property type="protein sequence ID" value="MDZ7543155.1"/>
    <property type="molecule type" value="Genomic_DNA"/>
</dbReference>
<keyword evidence="1" id="KW-0067">ATP-binding</keyword>
<dbReference type="GO" id="GO:0005524">
    <property type="term" value="F:ATP binding"/>
    <property type="evidence" value="ECO:0007669"/>
    <property type="project" value="UniProtKB-KW"/>
</dbReference>
<protein>
    <submittedName>
        <fullName evidence="1">ABC transporter ATP-binding protein</fullName>
    </submittedName>
</protein>
<evidence type="ECO:0000313" key="2">
    <source>
        <dbReference type="Proteomes" id="UP001288944"/>
    </source>
</evidence>
<comment type="caution">
    <text evidence="1">The sequence shown here is derived from an EMBL/GenBank/DDBJ whole genome shotgun (WGS) entry which is preliminary data.</text>
</comment>
<organism evidence="1 2">
    <name type="scientific">Clostridium perfringens</name>
    <dbReference type="NCBI Taxonomy" id="1502"/>
    <lineage>
        <taxon>Bacteria</taxon>
        <taxon>Bacillati</taxon>
        <taxon>Bacillota</taxon>
        <taxon>Clostridia</taxon>
        <taxon>Eubacteriales</taxon>
        <taxon>Clostridiaceae</taxon>
        <taxon>Clostridium</taxon>
    </lineage>
</organism>
<dbReference type="AlphaFoldDB" id="A0AAW9KPR5"/>
<reference evidence="1" key="1">
    <citation type="submission" date="2019-11" db="EMBL/GenBank/DDBJ databases">
        <title>Characterization of Clostridium perfringens isolates from swine manure treated agricultural soils.</title>
        <authorList>
            <person name="Wushke S.T."/>
        </authorList>
    </citation>
    <scope>NUCLEOTIDE SEQUENCE</scope>
    <source>
        <strain evidence="1">X62</strain>
    </source>
</reference>
<dbReference type="InterPro" id="IPR027417">
    <property type="entry name" value="P-loop_NTPase"/>
</dbReference>
<gene>
    <name evidence="1" type="ORF">GNF83_18655</name>
</gene>
<dbReference type="Proteomes" id="UP001288944">
    <property type="component" value="Unassembled WGS sequence"/>
</dbReference>
<evidence type="ECO:0000313" key="1">
    <source>
        <dbReference type="EMBL" id="MDZ7543155.1"/>
    </source>
</evidence>
<accession>A0AAW9KPR5</accession>